<evidence type="ECO:0000256" key="2">
    <source>
        <dbReference type="ARBA" id="ARBA00022741"/>
    </source>
</evidence>
<dbReference type="PROSITE" id="PS00108">
    <property type="entry name" value="PROTEIN_KINASE_ST"/>
    <property type="match status" value="1"/>
</dbReference>
<feature type="transmembrane region" description="Helical" evidence="7">
    <location>
        <begin position="348"/>
        <end position="370"/>
    </location>
</feature>
<dbReference type="InterPro" id="IPR017441">
    <property type="entry name" value="Protein_kinase_ATP_BS"/>
</dbReference>
<dbReference type="PROSITE" id="PS00107">
    <property type="entry name" value="PROTEIN_KINASE_ATP"/>
    <property type="match status" value="1"/>
</dbReference>
<keyword evidence="7" id="KW-0472">Membrane</keyword>
<feature type="binding site" evidence="5">
    <location>
        <position position="68"/>
    </location>
    <ligand>
        <name>ATP</name>
        <dbReference type="ChEBI" id="CHEBI:30616"/>
    </ligand>
</feature>
<dbReference type="InterPro" id="IPR000719">
    <property type="entry name" value="Prot_kinase_dom"/>
</dbReference>
<dbReference type="Gene3D" id="3.30.200.20">
    <property type="entry name" value="Phosphorylase Kinase, domain 1"/>
    <property type="match status" value="1"/>
</dbReference>
<dbReference type="Pfam" id="PF00069">
    <property type="entry name" value="Pkinase"/>
    <property type="match status" value="1"/>
</dbReference>
<evidence type="ECO:0000256" key="1">
    <source>
        <dbReference type="ARBA" id="ARBA00022679"/>
    </source>
</evidence>
<keyword evidence="3 9" id="KW-0418">Kinase</keyword>
<dbReference type="EMBL" id="OCND01000001">
    <property type="protein sequence ID" value="SOD50475.1"/>
    <property type="molecule type" value="Genomic_DNA"/>
</dbReference>
<proteinExistence type="predicted"/>
<keyword evidence="4 5" id="KW-0067">ATP-binding</keyword>
<keyword evidence="7" id="KW-0812">Transmembrane</keyword>
<dbReference type="SMART" id="SM00220">
    <property type="entry name" value="S_TKc"/>
    <property type="match status" value="1"/>
</dbReference>
<accession>A0A286CVT7</accession>
<keyword evidence="1" id="KW-0808">Transferase</keyword>
<sequence length="905" mass="98161">MQHPNDDLEPTEILATRLPGTTPAGGDPLGAGARLGRYRLQSLLGRGGMGEVYLAEQLEPVRRTVALKLLRLRRLEARHLAYFEVERQLLAQMRHPAIAQIYDAGATAEGFPFFAMEYIEGSPVTRFCDERRLPLRQRIELFIRICEGVQHAHQKGVIHRDLKPGNILVDEVDGRPLPKIIDFGIATAASRALDGSGHERAGTPAYMSPEQAGDDPAAVDTRSDVYSLGVVLYELLTGQRPGAAGETAGTSRQRQPLPSEKLAALPAEEAARVAVAQGGSVAGLRKLLRNELDWVVAKATRQERSERYASAAELVDDLRRFLHGQPVLAVPASRGYVWGKFFGRHRTALIAAGVMLAALLGGLTMSLYGLSQARMQRAVAEQRSDELEKVVAFQQSMLESLDMQTMGVRLAEALNRQAASLDPLASEGFGALLARADTTDLARELVDHSLLSSAEAAIERDFADDPQLASELRESVARVQAALGLSVKAANNFGQVADYRSGALGESDAATLRARQGQVFALLAAADLEQAQALLQRSLPQAASLPANDGVRVKLQLAQAQIAQAKGDRERSKTMREELLAALVGQFGERDPAAMEVLNELAGAQRVLGELDQSRANLERLLPMRSEVLGAEHEDTLATLGNLAILRMVTGEKEGAVALQRDLTAKQIARLGAEHPLSLHARGTLANMLTDSGRAEEALPLMQSVLEARMRVLGGEHPQTIRARLNLATNYARLHDYASALPLEEQVIESRSRLLGPTHPDTVSILINHAGTLHRAGRSADTLKMLNDLVPLARQVLGEKHPQTQASLLIRAEANMALGRSDAAIAAYTELFDMRQRVLGDEHLETITAAWNLVDAYNALGQPERAASWHQRYLAPLLAAAPSTLNEAQTNLVAAMREGRRPGKE</sequence>
<evidence type="ECO:0000313" key="10">
    <source>
        <dbReference type="Proteomes" id="UP000219374"/>
    </source>
</evidence>
<dbReference type="SUPFAM" id="SSF48452">
    <property type="entry name" value="TPR-like"/>
    <property type="match status" value="3"/>
</dbReference>
<dbReference type="InterPro" id="IPR011009">
    <property type="entry name" value="Kinase-like_dom_sf"/>
</dbReference>
<dbReference type="SUPFAM" id="SSF56112">
    <property type="entry name" value="Protein kinase-like (PK-like)"/>
    <property type="match status" value="1"/>
</dbReference>
<keyword evidence="10" id="KW-1185">Reference proteome</keyword>
<evidence type="ECO:0000313" key="9">
    <source>
        <dbReference type="EMBL" id="SOD50475.1"/>
    </source>
</evidence>
<evidence type="ECO:0000256" key="6">
    <source>
        <dbReference type="SAM" id="MobiDB-lite"/>
    </source>
</evidence>
<dbReference type="InterPro" id="IPR008271">
    <property type="entry name" value="Ser/Thr_kinase_AS"/>
</dbReference>
<dbReference type="InterPro" id="IPR011990">
    <property type="entry name" value="TPR-like_helical_dom_sf"/>
</dbReference>
<dbReference type="Pfam" id="PF13424">
    <property type="entry name" value="TPR_12"/>
    <property type="match status" value="3"/>
</dbReference>
<feature type="region of interest" description="Disordered" evidence="6">
    <location>
        <begin position="194"/>
        <end position="218"/>
    </location>
</feature>
<feature type="domain" description="Protein kinase" evidence="8">
    <location>
        <begin position="38"/>
        <end position="322"/>
    </location>
</feature>
<dbReference type="Proteomes" id="UP000219374">
    <property type="component" value="Unassembled WGS sequence"/>
</dbReference>
<keyword evidence="9" id="KW-0723">Serine/threonine-protein kinase</keyword>
<evidence type="ECO:0000259" key="8">
    <source>
        <dbReference type="PROSITE" id="PS50011"/>
    </source>
</evidence>
<evidence type="ECO:0000256" key="7">
    <source>
        <dbReference type="SAM" id="Phobius"/>
    </source>
</evidence>
<dbReference type="PROSITE" id="PS50011">
    <property type="entry name" value="PROTEIN_KINASE_DOM"/>
    <property type="match status" value="1"/>
</dbReference>
<name>A0A286CVT7_9GAMM</name>
<dbReference type="Gene3D" id="1.25.40.10">
    <property type="entry name" value="Tetratricopeptide repeat domain"/>
    <property type="match status" value="2"/>
</dbReference>
<dbReference type="GO" id="GO:0004674">
    <property type="term" value="F:protein serine/threonine kinase activity"/>
    <property type="evidence" value="ECO:0007669"/>
    <property type="project" value="UniProtKB-KW"/>
</dbReference>
<keyword evidence="2 5" id="KW-0547">Nucleotide-binding</keyword>
<dbReference type="OrthoDB" id="9801841at2"/>
<dbReference type="PANTHER" id="PTHR43289">
    <property type="entry name" value="MITOGEN-ACTIVATED PROTEIN KINASE KINASE KINASE 20-RELATED"/>
    <property type="match status" value="1"/>
</dbReference>
<evidence type="ECO:0000256" key="5">
    <source>
        <dbReference type="PROSITE-ProRule" id="PRU10141"/>
    </source>
</evidence>
<dbReference type="AlphaFoldDB" id="A0A286CVT7"/>
<organism evidence="9 10">
    <name type="scientific">Pseudoxanthomonas wuyuanensis</name>
    <dbReference type="NCBI Taxonomy" id="1073196"/>
    <lineage>
        <taxon>Bacteria</taxon>
        <taxon>Pseudomonadati</taxon>
        <taxon>Pseudomonadota</taxon>
        <taxon>Gammaproteobacteria</taxon>
        <taxon>Lysobacterales</taxon>
        <taxon>Lysobacteraceae</taxon>
        <taxon>Pseudoxanthomonas</taxon>
    </lineage>
</organism>
<dbReference type="PANTHER" id="PTHR43289:SF6">
    <property type="entry name" value="SERINE_THREONINE-PROTEIN KINASE NEKL-3"/>
    <property type="match status" value="1"/>
</dbReference>
<keyword evidence="7" id="KW-1133">Transmembrane helix</keyword>
<evidence type="ECO:0000256" key="4">
    <source>
        <dbReference type="ARBA" id="ARBA00022840"/>
    </source>
</evidence>
<dbReference type="GO" id="GO:0005524">
    <property type="term" value="F:ATP binding"/>
    <property type="evidence" value="ECO:0007669"/>
    <property type="project" value="UniProtKB-UniRule"/>
</dbReference>
<protein>
    <submittedName>
        <fullName evidence="9">Non-specific serine/threonine protein kinase/serine/threonine protein kinase</fullName>
    </submittedName>
</protein>
<evidence type="ECO:0000256" key="3">
    <source>
        <dbReference type="ARBA" id="ARBA00022777"/>
    </source>
</evidence>
<reference evidence="9 10" key="1">
    <citation type="submission" date="2017-09" db="EMBL/GenBank/DDBJ databases">
        <authorList>
            <person name="Ehlers B."/>
            <person name="Leendertz F.H."/>
        </authorList>
    </citation>
    <scope>NUCLEOTIDE SEQUENCE [LARGE SCALE GENOMIC DNA]</scope>
    <source>
        <strain evidence="9 10">CGMCC 1.10978</strain>
    </source>
</reference>
<dbReference type="CDD" id="cd14014">
    <property type="entry name" value="STKc_PknB_like"/>
    <property type="match status" value="1"/>
</dbReference>
<dbReference type="RefSeq" id="WP_097119961.1">
    <property type="nucleotide sequence ID" value="NZ_OCND01000001.1"/>
</dbReference>
<gene>
    <name evidence="9" type="ORF">SAMN06296416_101140</name>
</gene>
<dbReference type="Gene3D" id="1.10.510.10">
    <property type="entry name" value="Transferase(Phosphotransferase) domain 1"/>
    <property type="match status" value="1"/>
</dbReference>